<evidence type="ECO:0000313" key="1">
    <source>
        <dbReference type="EMBL" id="MPM90240.1"/>
    </source>
</evidence>
<evidence type="ECO:0008006" key="2">
    <source>
        <dbReference type="Google" id="ProtNLM"/>
    </source>
</evidence>
<proteinExistence type="predicted"/>
<dbReference type="AlphaFoldDB" id="A0A645DLC3"/>
<reference evidence="1" key="1">
    <citation type="submission" date="2019-08" db="EMBL/GenBank/DDBJ databases">
        <authorList>
            <person name="Kucharzyk K."/>
            <person name="Murdoch R.W."/>
            <person name="Higgins S."/>
            <person name="Loffler F."/>
        </authorList>
    </citation>
    <scope>NUCLEOTIDE SEQUENCE</scope>
</reference>
<protein>
    <recommendedName>
        <fullName evidence="2">Pyridoxamine 5'-phosphate oxidase putative domain-containing protein</fullName>
    </recommendedName>
</protein>
<dbReference type="Gene3D" id="2.30.110.10">
    <property type="entry name" value="Electron Transport, Fmn-binding Protein, Chain A"/>
    <property type="match status" value="1"/>
</dbReference>
<name>A0A645DLC3_9ZZZZ</name>
<accession>A0A645DLC3</accession>
<dbReference type="InterPro" id="IPR012349">
    <property type="entry name" value="Split_barrel_FMN-bd"/>
</dbReference>
<dbReference type="SUPFAM" id="SSF50475">
    <property type="entry name" value="FMN-binding split barrel"/>
    <property type="match status" value="1"/>
</dbReference>
<organism evidence="1">
    <name type="scientific">bioreactor metagenome</name>
    <dbReference type="NCBI Taxonomy" id="1076179"/>
    <lineage>
        <taxon>unclassified sequences</taxon>
        <taxon>metagenomes</taxon>
        <taxon>ecological metagenomes</taxon>
    </lineage>
</organism>
<dbReference type="EMBL" id="VSSQ01037525">
    <property type="protein sequence ID" value="MPM90240.1"/>
    <property type="molecule type" value="Genomic_DNA"/>
</dbReference>
<sequence>MFTTSYESVVIFGKAEKISGAEKQTALEHIIEKYSFAFKEAGLKYISEAFDTTDIAKITPEQITGKSNRKQ</sequence>
<dbReference type="InterPro" id="IPR024747">
    <property type="entry name" value="Pyridox_Oxase-rel"/>
</dbReference>
<dbReference type="Pfam" id="PF12900">
    <property type="entry name" value="Pyridox_ox_2"/>
    <property type="match status" value="1"/>
</dbReference>
<comment type="caution">
    <text evidence="1">The sequence shown here is derived from an EMBL/GenBank/DDBJ whole genome shotgun (WGS) entry which is preliminary data.</text>
</comment>
<gene>
    <name evidence="1" type="ORF">SDC9_137361</name>
</gene>